<feature type="compositionally biased region" description="Pro residues" evidence="1">
    <location>
        <begin position="144"/>
        <end position="172"/>
    </location>
</feature>
<dbReference type="RefSeq" id="WP_369223187.1">
    <property type="nucleotide sequence ID" value="NZ_CP163441.1"/>
</dbReference>
<evidence type="ECO:0000256" key="1">
    <source>
        <dbReference type="SAM" id="MobiDB-lite"/>
    </source>
</evidence>
<evidence type="ECO:0000256" key="2">
    <source>
        <dbReference type="SAM" id="Phobius"/>
    </source>
</evidence>
<evidence type="ECO:0000313" key="3">
    <source>
        <dbReference type="EMBL" id="XDQ44233.1"/>
    </source>
</evidence>
<feature type="transmembrane region" description="Helical" evidence="2">
    <location>
        <begin position="20"/>
        <end position="43"/>
    </location>
</feature>
<dbReference type="EMBL" id="CP163441">
    <property type="protein sequence ID" value="XDQ44233.1"/>
    <property type="molecule type" value="Genomic_DNA"/>
</dbReference>
<feature type="compositionally biased region" description="Basic and acidic residues" evidence="1">
    <location>
        <begin position="178"/>
        <end position="206"/>
    </location>
</feature>
<reference evidence="3" key="1">
    <citation type="submission" date="2024-07" db="EMBL/GenBank/DDBJ databases">
        <authorList>
            <person name="Yu S.T."/>
        </authorList>
    </citation>
    <scope>NUCLEOTIDE SEQUENCE</scope>
    <source>
        <strain evidence="3">R39</strain>
    </source>
</reference>
<sequence>MQGQGHAQPVRRPPHSAVLVLLRVVFVAMGVFSIGLLTWVMMLRLAAVTRRSVDWGLLVAVAAADVLSFVLLGSEPGDDVHTAGGYLGITLLFGTLLATVIYYLVADVRHFQRQHEAYAAQTYGYPPPAAPYVTGTTPLVGQPPHTPPPHTVPPMPGPPLSQTPIPAPPQRPAPARIEQVRAELDELSDYLRKHDGHREGDYEGGR</sequence>
<protein>
    <recommendedName>
        <fullName evidence="4">Integral membrane protein</fullName>
    </recommendedName>
</protein>
<organism evidence="3">
    <name type="scientific">Streptomyces sp. R39</name>
    <dbReference type="NCBI Taxonomy" id="3238631"/>
    <lineage>
        <taxon>Bacteria</taxon>
        <taxon>Bacillati</taxon>
        <taxon>Actinomycetota</taxon>
        <taxon>Actinomycetes</taxon>
        <taxon>Kitasatosporales</taxon>
        <taxon>Streptomycetaceae</taxon>
        <taxon>Streptomyces</taxon>
    </lineage>
</organism>
<name>A0AB39QL90_9ACTN</name>
<feature type="transmembrane region" description="Helical" evidence="2">
    <location>
        <begin position="55"/>
        <end position="73"/>
    </location>
</feature>
<dbReference type="AlphaFoldDB" id="A0AB39QL90"/>
<keyword evidence="2" id="KW-0472">Membrane</keyword>
<gene>
    <name evidence="3" type="ORF">AB5J52_19275</name>
</gene>
<keyword evidence="2" id="KW-1133">Transmembrane helix</keyword>
<keyword evidence="2" id="KW-0812">Transmembrane</keyword>
<feature type="region of interest" description="Disordered" evidence="1">
    <location>
        <begin position="134"/>
        <end position="206"/>
    </location>
</feature>
<evidence type="ECO:0008006" key="4">
    <source>
        <dbReference type="Google" id="ProtNLM"/>
    </source>
</evidence>
<proteinExistence type="predicted"/>
<feature type="transmembrane region" description="Helical" evidence="2">
    <location>
        <begin position="85"/>
        <end position="105"/>
    </location>
</feature>
<accession>A0AB39QL90</accession>